<protein>
    <recommendedName>
        <fullName evidence="3">cysteine desulfurase</fullName>
        <ecNumber evidence="3">2.8.1.7</ecNumber>
    </recommendedName>
</protein>
<dbReference type="PROSITE" id="PS00595">
    <property type="entry name" value="AA_TRANSFER_CLASS_5"/>
    <property type="match status" value="1"/>
</dbReference>
<dbReference type="InterPro" id="IPR015422">
    <property type="entry name" value="PyrdxlP-dep_Trfase_small"/>
</dbReference>
<evidence type="ECO:0000256" key="7">
    <source>
        <dbReference type="ARBA" id="ARBA00023004"/>
    </source>
</evidence>
<feature type="domain" description="Aminotransferase class V" evidence="11">
    <location>
        <begin position="7"/>
        <end position="371"/>
    </location>
</feature>
<evidence type="ECO:0000259" key="11">
    <source>
        <dbReference type="Pfam" id="PF00266"/>
    </source>
</evidence>
<evidence type="ECO:0000256" key="10">
    <source>
        <dbReference type="RuleBase" id="RU004504"/>
    </source>
</evidence>
<keyword evidence="4" id="KW-0808">Transferase</keyword>
<evidence type="ECO:0000256" key="8">
    <source>
        <dbReference type="ARBA" id="ARBA00023014"/>
    </source>
</evidence>
<evidence type="ECO:0000256" key="5">
    <source>
        <dbReference type="ARBA" id="ARBA00022723"/>
    </source>
</evidence>
<evidence type="ECO:0000313" key="13">
    <source>
        <dbReference type="Proteomes" id="UP001595748"/>
    </source>
</evidence>
<dbReference type="EC" id="2.8.1.7" evidence="3"/>
<dbReference type="EMBL" id="JBHRZF010000059">
    <property type="protein sequence ID" value="MFC3860272.1"/>
    <property type="molecule type" value="Genomic_DNA"/>
</dbReference>
<accession>A0ABV8A3J9</accession>
<evidence type="ECO:0000256" key="1">
    <source>
        <dbReference type="ARBA" id="ARBA00001933"/>
    </source>
</evidence>
<proteinExistence type="inferred from homology"/>
<evidence type="ECO:0000313" key="12">
    <source>
        <dbReference type="EMBL" id="MFC3860272.1"/>
    </source>
</evidence>
<evidence type="ECO:0000256" key="3">
    <source>
        <dbReference type="ARBA" id="ARBA00012239"/>
    </source>
</evidence>
<comment type="cofactor">
    <cofactor evidence="1 10">
        <name>pyridoxal 5'-phosphate</name>
        <dbReference type="ChEBI" id="CHEBI:597326"/>
    </cofactor>
</comment>
<evidence type="ECO:0000256" key="2">
    <source>
        <dbReference type="ARBA" id="ARBA00006490"/>
    </source>
</evidence>
<comment type="caution">
    <text evidence="12">The sequence shown here is derived from an EMBL/GenBank/DDBJ whole genome shotgun (WGS) entry which is preliminary data.</text>
</comment>
<dbReference type="SUPFAM" id="SSF53383">
    <property type="entry name" value="PLP-dependent transferases"/>
    <property type="match status" value="1"/>
</dbReference>
<dbReference type="Proteomes" id="UP001595748">
    <property type="component" value="Unassembled WGS sequence"/>
</dbReference>
<dbReference type="Gene3D" id="3.40.640.10">
    <property type="entry name" value="Type I PLP-dependent aspartate aminotransferase-like (Major domain)"/>
    <property type="match status" value="1"/>
</dbReference>
<gene>
    <name evidence="12" type="ORF">ACFOPQ_05775</name>
</gene>
<keyword evidence="5" id="KW-0479">Metal-binding</keyword>
<dbReference type="InterPro" id="IPR015424">
    <property type="entry name" value="PyrdxlP-dep_Trfase"/>
</dbReference>
<dbReference type="RefSeq" id="WP_380076424.1">
    <property type="nucleotide sequence ID" value="NZ_JBHRZF010000059.1"/>
</dbReference>
<dbReference type="PANTHER" id="PTHR11601:SF34">
    <property type="entry name" value="CYSTEINE DESULFURASE"/>
    <property type="match status" value="1"/>
</dbReference>
<keyword evidence="7" id="KW-0408">Iron</keyword>
<keyword evidence="8" id="KW-0411">Iron-sulfur</keyword>
<organism evidence="12 13">
    <name type="scientific">Deinococcus antarcticus</name>
    <dbReference type="NCBI Taxonomy" id="1298767"/>
    <lineage>
        <taxon>Bacteria</taxon>
        <taxon>Thermotogati</taxon>
        <taxon>Deinococcota</taxon>
        <taxon>Deinococci</taxon>
        <taxon>Deinococcales</taxon>
        <taxon>Deinococcaceae</taxon>
        <taxon>Deinococcus</taxon>
    </lineage>
</organism>
<keyword evidence="6" id="KW-0663">Pyridoxal phosphate</keyword>
<dbReference type="InterPro" id="IPR016454">
    <property type="entry name" value="Cysteine_dSase"/>
</dbReference>
<dbReference type="PANTHER" id="PTHR11601">
    <property type="entry name" value="CYSTEINE DESULFURYLASE FAMILY MEMBER"/>
    <property type="match status" value="1"/>
</dbReference>
<reference evidence="13" key="1">
    <citation type="journal article" date="2019" name="Int. J. Syst. Evol. Microbiol.">
        <title>The Global Catalogue of Microorganisms (GCM) 10K type strain sequencing project: providing services to taxonomists for standard genome sequencing and annotation.</title>
        <authorList>
            <consortium name="The Broad Institute Genomics Platform"/>
            <consortium name="The Broad Institute Genome Sequencing Center for Infectious Disease"/>
            <person name="Wu L."/>
            <person name="Ma J."/>
        </authorList>
    </citation>
    <scope>NUCLEOTIDE SEQUENCE [LARGE SCALE GENOMIC DNA]</scope>
    <source>
        <strain evidence="13">CCTCC AB 2013263</strain>
    </source>
</reference>
<dbReference type="InterPro" id="IPR000192">
    <property type="entry name" value="Aminotrans_V_dom"/>
</dbReference>
<evidence type="ECO:0000256" key="9">
    <source>
        <dbReference type="ARBA" id="ARBA00050776"/>
    </source>
</evidence>
<sequence length="388" mass="41530">MTNPRTIYLDYNATTPCDPRVVEGMLPYFTTRFANPSSVTHFPGRQAADALETAREQVAGLLGASPKDVLFTSGATESNNLALYGVARAAREKGDPRRRIITLPTEHKAVLEPCQDLANQGFDVQYAPVDSTGLLDLKGLAELLTGDTLLVSIQAANSEIGTLQPLDQIAQLVKETGAYLHCDATQAVGRVALDWQSTPIDLLSFSSHKIYGPKGAGALLARRALRHGKLSPLSRGGSQEQRLRAGTQNVPAIVGFGLACQILQTEAESEIQRMTELRDQFEHDLKKALPQVSFNGHSQQRLPNTSSVTVPSIDADALLANLSGMALSLGSACNAGALEPSYVLTTIGLSRADADATFRLSVGRPTTSEEIATATQEIINTVSRIQLL</sequence>
<name>A0ABV8A3J9_9DEIO</name>
<evidence type="ECO:0000256" key="6">
    <source>
        <dbReference type="ARBA" id="ARBA00022898"/>
    </source>
</evidence>
<comment type="catalytic activity">
    <reaction evidence="9">
        <text>(sulfur carrier)-H + L-cysteine = (sulfur carrier)-SH + L-alanine</text>
        <dbReference type="Rhea" id="RHEA:43892"/>
        <dbReference type="Rhea" id="RHEA-COMP:14737"/>
        <dbReference type="Rhea" id="RHEA-COMP:14739"/>
        <dbReference type="ChEBI" id="CHEBI:29917"/>
        <dbReference type="ChEBI" id="CHEBI:35235"/>
        <dbReference type="ChEBI" id="CHEBI:57972"/>
        <dbReference type="ChEBI" id="CHEBI:64428"/>
        <dbReference type="EC" id="2.8.1.7"/>
    </reaction>
</comment>
<dbReference type="Gene3D" id="1.10.260.50">
    <property type="match status" value="1"/>
</dbReference>
<dbReference type="PIRSF" id="PIRSF005572">
    <property type="entry name" value="NifS"/>
    <property type="match status" value="1"/>
</dbReference>
<comment type="similarity">
    <text evidence="2">Belongs to the class-V pyridoxal-phosphate-dependent aminotransferase family. NifS/IscS subfamily.</text>
</comment>
<dbReference type="InterPro" id="IPR020578">
    <property type="entry name" value="Aminotrans_V_PyrdxlP_BS"/>
</dbReference>
<evidence type="ECO:0000256" key="4">
    <source>
        <dbReference type="ARBA" id="ARBA00022679"/>
    </source>
</evidence>
<keyword evidence="13" id="KW-1185">Reference proteome</keyword>
<dbReference type="Pfam" id="PF00266">
    <property type="entry name" value="Aminotran_5"/>
    <property type="match status" value="1"/>
</dbReference>
<dbReference type="Gene3D" id="3.90.1150.10">
    <property type="entry name" value="Aspartate Aminotransferase, domain 1"/>
    <property type="match status" value="1"/>
</dbReference>
<dbReference type="InterPro" id="IPR015421">
    <property type="entry name" value="PyrdxlP-dep_Trfase_major"/>
</dbReference>